<dbReference type="Proteomes" id="UP000675880">
    <property type="component" value="Unassembled WGS sequence"/>
</dbReference>
<name>A0ABN7LE53_9BACT</name>
<dbReference type="EMBL" id="CAJNBJ010000010">
    <property type="protein sequence ID" value="CAE6745584.1"/>
    <property type="molecule type" value="Genomic_DNA"/>
</dbReference>
<comment type="caution">
    <text evidence="1">The sequence shown here is derived from an EMBL/GenBank/DDBJ whole genome shotgun (WGS) entry which is preliminary data.</text>
</comment>
<organism evidence="1 2">
    <name type="scientific">Nitrospira defluvii</name>
    <dbReference type="NCBI Taxonomy" id="330214"/>
    <lineage>
        <taxon>Bacteria</taxon>
        <taxon>Pseudomonadati</taxon>
        <taxon>Nitrospirota</taxon>
        <taxon>Nitrospiria</taxon>
        <taxon>Nitrospirales</taxon>
        <taxon>Nitrospiraceae</taxon>
        <taxon>Nitrospira</taxon>
    </lineage>
</organism>
<evidence type="ECO:0000313" key="1">
    <source>
        <dbReference type="EMBL" id="CAE6745584.1"/>
    </source>
</evidence>
<proteinExistence type="predicted"/>
<reference evidence="1 2" key="1">
    <citation type="submission" date="2021-02" db="EMBL/GenBank/DDBJ databases">
        <authorList>
            <person name="Han P."/>
        </authorList>
    </citation>
    <scope>NUCLEOTIDE SEQUENCE [LARGE SCALE GENOMIC DNA]</scope>
    <source>
        <strain evidence="1">Candidatus Nitrospira sp. ZN2</strain>
    </source>
</reference>
<accession>A0ABN7LE53</accession>
<keyword evidence="2" id="KW-1185">Reference proteome</keyword>
<protein>
    <submittedName>
        <fullName evidence="1">Uncharacterized protein</fullName>
    </submittedName>
</protein>
<evidence type="ECO:0000313" key="2">
    <source>
        <dbReference type="Proteomes" id="UP000675880"/>
    </source>
</evidence>
<gene>
    <name evidence="1" type="ORF">NSPZN2_180021</name>
</gene>
<sequence>MFLLNKYNKNRAVRIHRHTILIIYQ</sequence>